<evidence type="ECO:0000313" key="2">
    <source>
        <dbReference type="EMBL" id="RFT47014.1"/>
    </source>
</evidence>
<dbReference type="Gene3D" id="3.20.20.70">
    <property type="entry name" value="Aldolase class I"/>
    <property type="match status" value="1"/>
</dbReference>
<accession>A0A3E2DP27</accession>
<dbReference type="InterPro" id="IPR013785">
    <property type="entry name" value="Aldolase_TIM"/>
</dbReference>
<organism evidence="2 3">
    <name type="scientific">Cutibacterium avidum</name>
    <dbReference type="NCBI Taxonomy" id="33010"/>
    <lineage>
        <taxon>Bacteria</taxon>
        <taxon>Bacillati</taxon>
        <taxon>Actinomycetota</taxon>
        <taxon>Actinomycetes</taxon>
        <taxon>Propionibacteriales</taxon>
        <taxon>Propionibacteriaceae</taxon>
        <taxon>Cutibacterium</taxon>
    </lineage>
</organism>
<protein>
    <recommendedName>
        <fullName evidence="4">Glycerol-3-phosphate responsive antiterminator</fullName>
    </recommendedName>
</protein>
<gene>
    <name evidence="2" type="ORF">CHT91_01520</name>
</gene>
<name>A0A3E2DP27_9ACTN</name>
<evidence type="ECO:0000256" key="1">
    <source>
        <dbReference type="SAM" id="MobiDB-lite"/>
    </source>
</evidence>
<evidence type="ECO:0008006" key="4">
    <source>
        <dbReference type="Google" id="ProtNLM"/>
    </source>
</evidence>
<sequence>MPRCRGARCRGGTQHRGRPRSDSEGRCHGSRHPRGRRGGCSYGDIPTEMPIMTSPSWRVIPSVRDLRTLDAALSSPSPDVLLSNVHIGNLVSLSSRVHAMRKNVFVQSDLIGGFRADPDGILLLRNNFKVDGVFTSSHQTLALAKRTGMRRYYRVALMDSRSVTTALQALKGFQGDGVELLPAAVALDVHAQFRDVLPDSEILAGGFIRTDEMLSALRDAGLSGATTSNISLWSEHHEISTRN</sequence>
<dbReference type="GO" id="GO:0006071">
    <property type="term" value="P:glycerol metabolic process"/>
    <property type="evidence" value="ECO:0007669"/>
    <property type="project" value="InterPro"/>
</dbReference>
<dbReference type="EMBL" id="NOWI01000001">
    <property type="protein sequence ID" value="RFT47014.1"/>
    <property type="molecule type" value="Genomic_DNA"/>
</dbReference>
<dbReference type="GO" id="GO:0006355">
    <property type="term" value="P:regulation of DNA-templated transcription"/>
    <property type="evidence" value="ECO:0007669"/>
    <property type="project" value="InterPro"/>
</dbReference>
<feature type="compositionally biased region" description="Basic residues" evidence="1">
    <location>
        <begin position="28"/>
        <end position="37"/>
    </location>
</feature>
<dbReference type="SUPFAM" id="SSF110391">
    <property type="entry name" value="GlpP-like"/>
    <property type="match status" value="1"/>
</dbReference>
<feature type="region of interest" description="Disordered" evidence="1">
    <location>
        <begin position="1"/>
        <end position="45"/>
    </location>
</feature>
<dbReference type="InterPro" id="IPR006699">
    <property type="entry name" value="GlpP"/>
</dbReference>
<feature type="compositionally biased region" description="Basic residues" evidence="1">
    <location>
        <begin position="1"/>
        <end position="18"/>
    </location>
</feature>
<comment type="caution">
    <text evidence="2">The sequence shown here is derived from an EMBL/GenBank/DDBJ whole genome shotgun (WGS) entry which is preliminary data.</text>
</comment>
<dbReference type="Proteomes" id="UP000259211">
    <property type="component" value="Unassembled WGS sequence"/>
</dbReference>
<reference evidence="2 3" key="1">
    <citation type="submission" date="2017-07" db="EMBL/GenBank/DDBJ databases">
        <authorList>
            <person name="Sun Z.S."/>
            <person name="Albrecht U."/>
            <person name="Echele G."/>
            <person name="Lee C.C."/>
        </authorList>
    </citation>
    <scope>NUCLEOTIDE SEQUENCE [LARGE SCALE GENOMIC DNA]</scope>
    <source>
        <strain evidence="2 3">P16-029</strain>
    </source>
</reference>
<proteinExistence type="predicted"/>
<evidence type="ECO:0000313" key="3">
    <source>
        <dbReference type="Proteomes" id="UP000259211"/>
    </source>
</evidence>
<dbReference type="PANTHER" id="PTHR35787">
    <property type="entry name" value="GLYCEROL UPTAKE OPERON ANTITERMINATOR REGULATORY PROTEIN"/>
    <property type="match status" value="1"/>
</dbReference>
<dbReference type="PANTHER" id="PTHR35787:SF1">
    <property type="entry name" value="GLYCEROL UPTAKE OPERON ANTITERMINATOR REGULATORY PROTEIN"/>
    <property type="match status" value="1"/>
</dbReference>
<dbReference type="Pfam" id="PF04309">
    <property type="entry name" value="G3P_antiterm"/>
    <property type="match status" value="1"/>
</dbReference>
<dbReference type="AlphaFoldDB" id="A0A3E2DP27"/>